<reference evidence="4" key="1">
    <citation type="submission" date="2016-10" db="EMBL/GenBank/DDBJ databases">
        <authorList>
            <person name="Varghese N."/>
            <person name="Submissions S."/>
        </authorList>
    </citation>
    <scope>NUCLEOTIDE SEQUENCE [LARGE SCALE GENOMIC DNA]</scope>
    <source>
        <strain evidence="4">CGMCC 1.12402</strain>
    </source>
</reference>
<feature type="domain" description="PPM-type phosphatase" evidence="2">
    <location>
        <begin position="185"/>
        <end position="403"/>
    </location>
</feature>
<accession>A0A1I0RI66</accession>
<dbReference type="SMART" id="SM00331">
    <property type="entry name" value="PP2C_SIG"/>
    <property type="match status" value="1"/>
</dbReference>
<dbReference type="OrthoDB" id="9763484at2"/>
<dbReference type="Proteomes" id="UP000199437">
    <property type="component" value="Unassembled WGS sequence"/>
</dbReference>
<gene>
    <name evidence="3" type="ORF">SAMN05216290_3519</name>
</gene>
<evidence type="ECO:0000313" key="4">
    <source>
        <dbReference type="Proteomes" id="UP000199437"/>
    </source>
</evidence>
<dbReference type="EMBL" id="FOIR01000004">
    <property type="protein sequence ID" value="SEW39949.1"/>
    <property type="molecule type" value="Genomic_DNA"/>
</dbReference>
<dbReference type="InterPro" id="IPR001932">
    <property type="entry name" value="PPM-type_phosphatase-like_dom"/>
</dbReference>
<evidence type="ECO:0000256" key="1">
    <source>
        <dbReference type="ARBA" id="ARBA00022801"/>
    </source>
</evidence>
<dbReference type="SUPFAM" id="SSF81606">
    <property type="entry name" value="PP2C-like"/>
    <property type="match status" value="1"/>
</dbReference>
<keyword evidence="4" id="KW-1185">Reference proteome</keyword>
<dbReference type="InterPro" id="IPR036457">
    <property type="entry name" value="PPM-type-like_dom_sf"/>
</dbReference>
<dbReference type="GO" id="GO:0016791">
    <property type="term" value="F:phosphatase activity"/>
    <property type="evidence" value="ECO:0007669"/>
    <property type="project" value="TreeGrafter"/>
</dbReference>
<dbReference type="Pfam" id="PF07228">
    <property type="entry name" value="SpoIIE"/>
    <property type="match status" value="1"/>
</dbReference>
<dbReference type="Gene3D" id="3.60.40.10">
    <property type="entry name" value="PPM-type phosphatase domain"/>
    <property type="match status" value="1"/>
</dbReference>
<dbReference type="InterPro" id="IPR052016">
    <property type="entry name" value="Bact_Sigma-Reg"/>
</dbReference>
<organism evidence="3 4">
    <name type="scientific">Roseivirga pacifica</name>
    <dbReference type="NCBI Taxonomy" id="1267423"/>
    <lineage>
        <taxon>Bacteria</taxon>
        <taxon>Pseudomonadati</taxon>
        <taxon>Bacteroidota</taxon>
        <taxon>Cytophagia</taxon>
        <taxon>Cytophagales</taxon>
        <taxon>Roseivirgaceae</taxon>
        <taxon>Roseivirga</taxon>
    </lineage>
</organism>
<dbReference type="STRING" id="1267423.SAMN05216290_3519"/>
<evidence type="ECO:0000259" key="2">
    <source>
        <dbReference type="SMART" id="SM00331"/>
    </source>
</evidence>
<dbReference type="GeneID" id="99988191"/>
<keyword evidence="1" id="KW-0378">Hydrolase</keyword>
<sequence>MTDLTLQKKLDQKELEVNALLEITQAVNNNLPEESLYKIFEFTLRANLQLDKMVLYVLEEEWECKVQFGTSRDFREVEIGEGCLSITTAKLVKEVDLEVPCFSEFDIIIPVKHKERLLAFVFAKVKEDESVVDTTFIQALSNIILVAIENKRLARKQLEQQAIQRDIEIASNVQNYLFPKSLPKTEQLEIEAFYRPCKTVGGDYYDFIPLEKEGQFVVCIADVSGKGIPAAILMSNFQAVLRTLSRTAKTPVQVIEDLNYQLFQNANGENFITFFLAVYDFNTKELRYINAGHNPPMLMNGEAKITRLTEGTTVLGAFEPLPFLNMGSVQNLDEFSLFLFTDGLVETFNDEDEEFGAERLEQFLESKYGEPLNNMHGELIETLNTFRGKQSYSDDLTFLSCKVNNNGSVQNS</sequence>
<dbReference type="PANTHER" id="PTHR43156:SF2">
    <property type="entry name" value="STAGE II SPORULATION PROTEIN E"/>
    <property type="match status" value="1"/>
</dbReference>
<protein>
    <submittedName>
        <fullName evidence="3">Sigma-B regulation protein RsbU (Phosphoserine phosphatase)</fullName>
    </submittedName>
</protein>
<name>A0A1I0RI66_9BACT</name>
<dbReference type="PANTHER" id="PTHR43156">
    <property type="entry name" value="STAGE II SPORULATION PROTEIN E-RELATED"/>
    <property type="match status" value="1"/>
</dbReference>
<dbReference type="RefSeq" id="WP_090260303.1">
    <property type="nucleotide sequence ID" value="NZ_FOIR01000004.1"/>
</dbReference>
<dbReference type="SUPFAM" id="SSF55781">
    <property type="entry name" value="GAF domain-like"/>
    <property type="match status" value="1"/>
</dbReference>
<evidence type="ECO:0000313" key="3">
    <source>
        <dbReference type="EMBL" id="SEW39949.1"/>
    </source>
</evidence>
<proteinExistence type="predicted"/>
<dbReference type="AlphaFoldDB" id="A0A1I0RI66"/>